<feature type="region of interest" description="Disordered" evidence="1">
    <location>
        <begin position="155"/>
        <end position="196"/>
    </location>
</feature>
<evidence type="ECO:0000256" key="1">
    <source>
        <dbReference type="SAM" id="MobiDB-lite"/>
    </source>
</evidence>
<feature type="region of interest" description="Disordered" evidence="1">
    <location>
        <begin position="15"/>
        <end position="46"/>
    </location>
</feature>
<proteinExistence type="predicted"/>
<keyword evidence="3" id="KW-1185">Reference proteome</keyword>
<evidence type="ECO:0000313" key="2">
    <source>
        <dbReference type="EMBL" id="KAK3327010.1"/>
    </source>
</evidence>
<feature type="compositionally biased region" description="Polar residues" evidence="1">
    <location>
        <begin position="26"/>
        <end position="37"/>
    </location>
</feature>
<reference evidence="2" key="2">
    <citation type="submission" date="2023-06" db="EMBL/GenBank/DDBJ databases">
        <authorList>
            <consortium name="Lawrence Berkeley National Laboratory"/>
            <person name="Haridas S."/>
            <person name="Hensen N."/>
            <person name="Bonometti L."/>
            <person name="Westerberg I."/>
            <person name="Brannstrom I.O."/>
            <person name="Guillou S."/>
            <person name="Cros-Aarteil S."/>
            <person name="Calhoun S."/>
            <person name="Kuo A."/>
            <person name="Mondo S."/>
            <person name="Pangilinan J."/>
            <person name="Riley R."/>
            <person name="Labutti K."/>
            <person name="Andreopoulos B."/>
            <person name="Lipzen A."/>
            <person name="Chen C."/>
            <person name="Yanf M."/>
            <person name="Daum C."/>
            <person name="Ng V."/>
            <person name="Clum A."/>
            <person name="Steindorff A."/>
            <person name="Ohm R."/>
            <person name="Martin F."/>
            <person name="Silar P."/>
            <person name="Natvig D."/>
            <person name="Lalanne C."/>
            <person name="Gautier V."/>
            <person name="Ament-Velasquez S.L."/>
            <person name="Kruys A."/>
            <person name="Hutchinson M.I."/>
            <person name="Powell A.J."/>
            <person name="Barry K."/>
            <person name="Miller A.N."/>
            <person name="Grigoriev I.V."/>
            <person name="Debuchy R."/>
            <person name="Gladieux P."/>
            <person name="Thoren M.H."/>
            <person name="Johannesson H."/>
        </authorList>
    </citation>
    <scope>NUCLEOTIDE SEQUENCE</scope>
    <source>
        <strain evidence="2">SMH4131-1</strain>
    </source>
</reference>
<protein>
    <submittedName>
        <fullName evidence="2">Uncharacterized protein</fullName>
    </submittedName>
</protein>
<organism evidence="2 3">
    <name type="scientific">Cercophora scortea</name>
    <dbReference type="NCBI Taxonomy" id="314031"/>
    <lineage>
        <taxon>Eukaryota</taxon>
        <taxon>Fungi</taxon>
        <taxon>Dikarya</taxon>
        <taxon>Ascomycota</taxon>
        <taxon>Pezizomycotina</taxon>
        <taxon>Sordariomycetes</taxon>
        <taxon>Sordariomycetidae</taxon>
        <taxon>Sordariales</taxon>
        <taxon>Lasiosphaeriaceae</taxon>
        <taxon>Cercophora</taxon>
    </lineage>
</organism>
<dbReference type="EMBL" id="JAUEPO010000003">
    <property type="protein sequence ID" value="KAK3327010.1"/>
    <property type="molecule type" value="Genomic_DNA"/>
</dbReference>
<evidence type="ECO:0000313" key="3">
    <source>
        <dbReference type="Proteomes" id="UP001286456"/>
    </source>
</evidence>
<accession>A0AAE0IL25</accession>
<gene>
    <name evidence="2" type="ORF">B0T19DRAFT_441037</name>
</gene>
<comment type="caution">
    <text evidence="2">The sequence shown here is derived from an EMBL/GenBank/DDBJ whole genome shotgun (WGS) entry which is preliminary data.</text>
</comment>
<feature type="compositionally biased region" description="Pro residues" evidence="1">
    <location>
        <begin position="170"/>
        <end position="184"/>
    </location>
</feature>
<dbReference type="Proteomes" id="UP001286456">
    <property type="component" value="Unassembled WGS sequence"/>
</dbReference>
<sequence>MTMDRHVGWVDEYQNSHASPLDGDSEQTSRILSNESSPFRHGANMQGPTSFINVDFASSHFSYPPPPPPLTPPTLSTTIPPFENRRLGSPVSIHHGLETNFIHQPNPDYDVSSSTSTDIPLYSPDYAHSIADTSTTAIPRRRSYTRAVPIGIPASTSSPIAGGNTFSPSSYPPTSPMLPPPPPGYDGGDEGFPPPPSEYQFVGGPGGPGIVLSEEVMDMDMDIRLHGEIVSVMDDAGHGWKRHTRVYGGGVCLACIAAANGGGSREGGFYGDRVPLADRR</sequence>
<dbReference type="AlphaFoldDB" id="A0AAE0IL25"/>
<reference evidence="2" key="1">
    <citation type="journal article" date="2023" name="Mol. Phylogenet. Evol.">
        <title>Genome-scale phylogeny and comparative genomics of the fungal order Sordariales.</title>
        <authorList>
            <person name="Hensen N."/>
            <person name="Bonometti L."/>
            <person name="Westerberg I."/>
            <person name="Brannstrom I.O."/>
            <person name="Guillou S."/>
            <person name="Cros-Aarteil S."/>
            <person name="Calhoun S."/>
            <person name="Haridas S."/>
            <person name="Kuo A."/>
            <person name="Mondo S."/>
            <person name="Pangilinan J."/>
            <person name="Riley R."/>
            <person name="LaButti K."/>
            <person name="Andreopoulos B."/>
            <person name="Lipzen A."/>
            <person name="Chen C."/>
            <person name="Yan M."/>
            <person name="Daum C."/>
            <person name="Ng V."/>
            <person name="Clum A."/>
            <person name="Steindorff A."/>
            <person name="Ohm R.A."/>
            <person name="Martin F."/>
            <person name="Silar P."/>
            <person name="Natvig D.O."/>
            <person name="Lalanne C."/>
            <person name="Gautier V."/>
            <person name="Ament-Velasquez S.L."/>
            <person name="Kruys A."/>
            <person name="Hutchinson M.I."/>
            <person name="Powell A.J."/>
            <person name="Barry K."/>
            <person name="Miller A.N."/>
            <person name="Grigoriev I.V."/>
            <person name="Debuchy R."/>
            <person name="Gladieux P."/>
            <person name="Hiltunen Thoren M."/>
            <person name="Johannesson H."/>
        </authorList>
    </citation>
    <scope>NUCLEOTIDE SEQUENCE</scope>
    <source>
        <strain evidence="2">SMH4131-1</strain>
    </source>
</reference>
<name>A0AAE0IL25_9PEZI</name>